<dbReference type="PANTHER" id="PTHR43227">
    <property type="entry name" value="BLL4140 PROTEIN"/>
    <property type="match status" value="1"/>
</dbReference>
<evidence type="ECO:0000259" key="9">
    <source>
        <dbReference type="PROSITE" id="PS50928"/>
    </source>
</evidence>
<feature type="domain" description="ABC transmembrane type-1" evidence="9">
    <location>
        <begin position="90"/>
        <end position="304"/>
    </location>
</feature>
<evidence type="ECO:0000256" key="2">
    <source>
        <dbReference type="ARBA" id="ARBA00022448"/>
    </source>
</evidence>
<feature type="region of interest" description="Disordered" evidence="8">
    <location>
        <begin position="1"/>
        <end position="28"/>
    </location>
</feature>
<dbReference type="PANTHER" id="PTHR43227:SF8">
    <property type="entry name" value="DIACETYLCHITOBIOSE UPTAKE SYSTEM PERMEASE PROTEIN DASB"/>
    <property type="match status" value="1"/>
</dbReference>
<evidence type="ECO:0000313" key="11">
    <source>
        <dbReference type="Proteomes" id="UP001596957"/>
    </source>
</evidence>
<feature type="transmembrane region" description="Helical" evidence="7">
    <location>
        <begin position="125"/>
        <end position="148"/>
    </location>
</feature>
<comment type="subcellular location">
    <subcellularLocation>
        <location evidence="1 7">Cell membrane</location>
        <topology evidence="1 7">Multi-pass membrane protein</topology>
    </subcellularLocation>
</comment>
<evidence type="ECO:0000256" key="3">
    <source>
        <dbReference type="ARBA" id="ARBA00022475"/>
    </source>
</evidence>
<dbReference type="CDD" id="cd06261">
    <property type="entry name" value="TM_PBP2"/>
    <property type="match status" value="1"/>
</dbReference>
<feature type="transmembrane region" description="Helical" evidence="7">
    <location>
        <begin position="93"/>
        <end position="113"/>
    </location>
</feature>
<reference evidence="11" key="1">
    <citation type="journal article" date="2019" name="Int. J. Syst. Evol. Microbiol.">
        <title>The Global Catalogue of Microorganisms (GCM) 10K type strain sequencing project: providing services to taxonomists for standard genome sequencing and annotation.</title>
        <authorList>
            <consortium name="The Broad Institute Genomics Platform"/>
            <consortium name="The Broad Institute Genome Sequencing Center for Infectious Disease"/>
            <person name="Wu L."/>
            <person name="Ma J."/>
        </authorList>
    </citation>
    <scope>NUCLEOTIDE SEQUENCE [LARGE SCALE GENOMIC DNA]</scope>
    <source>
        <strain evidence="11">CGMCC 4.7198</strain>
    </source>
</reference>
<accession>A0ABW2VS20</accession>
<organism evidence="10 11">
    <name type="scientific">Streptomyces lutosisoli</name>
    <dbReference type="NCBI Taxonomy" id="2665721"/>
    <lineage>
        <taxon>Bacteria</taxon>
        <taxon>Bacillati</taxon>
        <taxon>Actinomycetota</taxon>
        <taxon>Actinomycetes</taxon>
        <taxon>Kitasatosporales</taxon>
        <taxon>Streptomycetaceae</taxon>
        <taxon>Streptomyces</taxon>
    </lineage>
</organism>
<feature type="transmembrane region" description="Helical" evidence="7">
    <location>
        <begin position="285"/>
        <end position="308"/>
    </location>
</feature>
<keyword evidence="6 7" id="KW-0472">Membrane</keyword>
<keyword evidence="2 7" id="KW-0813">Transport</keyword>
<dbReference type="Proteomes" id="UP001596957">
    <property type="component" value="Unassembled WGS sequence"/>
</dbReference>
<evidence type="ECO:0000313" key="10">
    <source>
        <dbReference type="EMBL" id="MFD0287293.1"/>
    </source>
</evidence>
<dbReference type="InterPro" id="IPR000515">
    <property type="entry name" value="MetI-like"/>
</dbReference>
<dbReference type="Gene3D" id="1.10.3720.10">
    <property type="entry name" value="MetI-like"/>
    <property type="match status" value="1"/>
</dbReference>
<evidence type="ECO:0000256" key="6">
    <source>
        <dbReference type="ARBA" id="ARBA00023136"/>
    </source>
</evidence>
<keyword evidence="4 7" id="KW-0812">Transmembrane</keyword>
<feature type="transmembrane region" description="Helical" evidence="7">
    <location>
        <begin position="175"/>
        <end position="200"/>
    </location>
</feature>
<dbReference type="EMBL" id="JBHTEC010000001">
    <property type="protein sequence ID" value="MFD0287293.1"/>
    <property type="molecule type" value="Genomic_DNA"/>
</dbReference>
<dbReference type="PROSITE" id="PS50928">
    <property type="entry name" value="ABC_TM1"/>
    <property type="match status" value="1"/>
</dbReference>
<dbReference type="InterPro" id="IPR050809">
    <property type="entry name" value="UgpAE/MalFG_permease"/>
</dbReference>
<feature type="compositionally biased region" description="Basic and acidic residues" evidence="8">
    <location>
        <begin position="15"/>
        <end position="24"/>
    </location>
</feature>
<keyword evidence="5 7" id="KW-1133">Transmembrane helix</keyword>
<keyword evidence="11" id="KW-1185">Reference proteome</keyword>
<evidence type="ECO:0000256" key="1">
    <source>
        <dbReference type="ARBA" id="ARBA00004651"/>
    </source>
</evidence>
<evidence type="ECO:0000256" key="5">
    <source>
        <dbReference type="ARBA" id="ARBA00022989"/>
    </source>
</evidence>
<keyword evidence="3" id="KW-1003">Cell membrane</keyword>
<dbReference type="SUPFAM" id="SSF161098">
    <property type="entry name" value="MetI-like"/>
    <property type="match status" value="1"/>
</dbReference>
<evidence type="ECO:0000256" key="4">
    <source>
        <dbReference type="ARBA" id="ARBA00022692"/>
    </source>
</evidence>
<dbReference type="RefSeq" id="WP_381262721.1">
    <property type="nucleotide sequence ID" value="NZ_JBHTBI010000067.1"/>
</dbReference>
<evidence type="ECO:0000256" key="7">
    <source>
        <dbReference type="RuleBase" id="RU363032"/>
    </source>
</evidence>
<dbReference type="InterPro" id="IPR035906">
    <property type="entry name" value="MetI-like_sf"/>
</dbReference>
<name>A0ABW2VS20_9ACTN</name>
<evidence type="ECO:0000256" key="8">
    <source>
        <dbReference type="SAM" id="MobiDB-lite"/>
    </source>
</evidence>
<sequence>MMTATTAASPKGRRRDGPTRPRRDGTRRRRSAGPLFIAPFMALFLLLFLAPLGYAAYLSLFQEKLIGGSTFVGLDNYVTALKDPLFLKGIGRVALFFLIQVPVMLLLALFFALALDSGLLRLARVIRLGIFVPYAVPSVIATLMWGYLYGPDFGPFAQISRHLHLPAPHFLSDGWMLGSLANIVTWEFVGYNMIILYAALRTIPAELYEAAAMDGAGAWRIAWSIKLPALRPALTLTLLFSVIGSFQLFNEPKLLMSVAPDVISSSYTANLYAYSVAFISQQTNYAATVSFILGLVIVIVSYAFLLTANRRRTS</sequence>
<gene>
    <name evidence="10" type="ORF">ACFQZP_37580</name>
</gene>
<comment type="similarity">
    <text evidence="7">Belongs to the binding-protein-dependent transport system permease family.</text>
</comment>
<protein>
    <submittedName>
        <fullName evidence="10">Carbohydrate ABC transporter permease</fullName>
    </submittedName>
</protein>
<comment type="caution">
    <text evidence="10">The sequence shown here is derived from an EMBL/GenBank/DDBJ whole genome shotgun (WGS) entry which is preliminary data.</text>
</comment>
<proteinExistence type="inferred from homology"/>
<dbReference type="Pfam" id="PF00528">
    <property type="entry name" value="BPD_transp_1"/>
    <property type="match status" value="1"/>
</dbReference>
<feature type="transmembrane region" description="Helical" evidence="7">
    <location>
        <begin position="229"/>
        <end position="249"/>
    </location>
</feature>